<sequence length="171" mass="18075">MSRWVFAFVPIAVTVVPWPSLAQELGEHDAPVYGPVLPDPPITGDGPLPITGAAADACDPDAVQADGTIVVCAPKDETELYMSPLPKPVKSDRRIIPGLTDPPCWVTNPGPFCIRFGSVPPYPPIIDMTAFPEPLSEEDAARVFAAPGEGGAPSVPRVTGERQPIDLSPED</sequence>
<feature type="chain" id="PRO_5017936808" description="Energy transducer TonB" evidence="2">
    <location>
        <begin position="23"/>
        <end position="171"/>
    </location>
</feature>
<proteinExistence type="predicted"/>
<evidence type="ECO:0000256" key="1">
    <source>
        <dbReference type="SAM" id="MobiDB-lite"/>
    </source>
</evidence>
<dbReference type="EMBL" id="RPFZ01000001">
    <property type="protein sequence ID" value="RPF71308.1"/>
    <property type="molecule type" value="Genomic_DNA"/>
</dbReference>
<gene>
    <name evidence="3" type="ORF">EG799_06560</name>
</gene>
<evidence type="ECO:0008006" key="5">
    <source>
        <dbReference type="Google" id="ProtNLM"/>
    </source>
</evidence>
<keyword evidence="2" id="KW-0732">Signal</keyword>
<name>A0A3N5D9K2_9SPHN</name>
<protein>
    <recommendedName>
        <fullName evidence="5">Energy transducer TonB</fullName>
    </recommendedName>
</protein>
<feature type="signal peptide" evidence="2">
    <location>
        <begin position="1"/>
        <end position="22"/>
    </location>
</feature>
<evidence type="ECO:0000313" key="4">
    <source>
        <dbReference type="Proteomes" id="UP000275232"/>
    </source>
</evidence>
<dbReference type="OrthoDB" id="7409991at2"/>
<accession>A0A3N5D9K2</accession>
<evidence type="ECO:0000313" key="3">
    <source>
        <dbReference type="EMBL" id="RPF71308.1"/>
    </source>
</evidence>
<evidence type="ECO:0000256" key="2">
    <source>
        <dbReference type="SAM" id="SignalP"/>
    </source>
</evidence>
<dbReference type="AlphaFoldDB" id="A0A3N5D9K2"/>
<dbReference type="Proteomes" id="UP000275232">
    <property type="component" value="Unassembled WGS sequence"/>
</dbReference>
<comment type="caution">
    <text evidence="3">The sequence shown here is derived from an EMBL/GenBank/DDBJ whole genome shotgun (WGS) entry which is preliminary data.</text>
</comment>
<keyword evidence="4" id="KW-1185">Reference proteome</keyword>
<reference evidence="3 4" key="1">
    <citation type="submission" date="2018-11" db="EMBL/GenBank/DDBJ databases">
        <title>Erythrobacter spongiae sp. nov., isolated from a marine sponge.</title>
        <authorList>
            <person name="Zhuang L."/>
            <person name="Luo L."/>
        </authorList>
    </citation>
    <scope>NUCLEOTIDE SEQUENCE [LARGE SCALE GENOMIC DNA]</scope>
    <source>
        <strain evidence="3 4">HN-E23</strain>
    </source>
</reference>
<feature type="region of interest" description="Disordered" evidence="1">
    <location>
        <begin position="145"/>
        <end position="171"/>
    </location>
</feature>
<organism evidence="3 4">
    <name type="scientific">Aurantiacibacter spongiae</name>
    <dbReference type="NCBI Taxonomy" id="2488860"/>
    <lineage>
        <taxon>Bacteria</taxon>
        <taxon>Pseudomonadati</taxon>
        <taxon>Pseudomonadota</taxon>
        <taxon>Alphaproteobacteria</taxon>
        <taxon>Sphingomonadales</taxon>
        <taxon>Erythrobacteraceae</taxon>
        <taxon>Aurantiacibacter</taxon>
    </lineage>
</organism>
<dbReference type="RefSeq" id="WP_123879633.1">
    <property type="nucleotide sequence ID" value="NZ_RPFZ01000001.1"/>
</dbReference>